<dbReference type="SUPFAM" id="SSF102114">
    <property type="entry name" value="Radical SAM enzymes"/>
    <property type="match status" value="1"/>
</dbReference>
<dbReference type="Proteomes" id="UP001207742">
    <property type="component" value="Unassembled WGS sequence"/>
</dbReference>
<reference evidence="1 2" key="1">
    <citation type="submission" date="2022-10" db="EMBL/GenBank/DDBJ databases">
        <title>Chitinophaga nivalis PC15 sp. nov., isolated from Pyeongchang county, South Korea.</title>
        <authorList>
            <person name="Trinh H.N."/>
        </authorList>
    </citation>
    <scope>NUCLEOTIDE SEQUENCE [LARGE SCALE GENOMIC DNA]</scope>
    <source>
        <strain evidence="1 2">PC14</strain>
    </source>
</reference>
<gene>
    <name evidence="1" type="primary">gwsS</name>
    <name evidence="1" type="ORF">OL497_11490</name>
</gene>
<proteinExistence type="predicted"/>
<dbReference type="InterPro" id="IPR013785">
    <property type="entry name" value="Aldolase_TIM"/>
</dbReference>
<name>A0ABT3IKS8_9BACT</name>
<evidence type="ECO:0000313" key="1">
    <source>
        <dbReference type="EMBL" id="MCW3484521.1"/>
    </source>
</evidence>
<evidence type="ECO:0000313" key="2">
    <source>
        <dbReference type="Proteomes" id="UP001207742"/>
    </source>
</evidence>
<dbReference type="NCBIfam" id="TIGR04193">
    <property type="entry name" value="SPASM_w_grasp"/>
    <property type="match status" value="1"/>
</dbReference>
<dbReference type="EMBL" id="JAPDNS010000001">
    <property type="protein sequence ID" value="MCW3484521.1"/>
    <property type="molecule type" value="Genomic_DNA"/>
</dbReference>
<organism evidence="1 2">
    <name type="scientific">Chitinophaga nivalis</name>
    <dbReference type="NCBI Taxonomy" id="2991709"/>
    <lineage>
        <taxon>Bacteria</taxon>
        <taxon>Pseudomonadati</taxon>
        <taxon>Bacteroidota</taxon>
        <taxon>Chitinophagia</taxon>
        <taxon>Chitinophagales</taxon>
        <taxon>Chitinophagaceae</taxon>
        <taxon>Chitinophaga</taxon>
    </lineage>
</organism>
<dbReference type="RefSeq" id="WP_264730206.1">
    <property type="nucleotide sequence ID" value="NZ_JAPDNR010000001.1"/>
</dbReference>
<dbReference type="InterPro" id="IPR026497">
    <property type="entry name" value="GRASP-with-SPASM"/>
</dbReference>
<dbReference type="InterPro" id="IPR058240">
    <property type="entry name" value="rSAM_sf"/>
</dbReference>
<keyword evidence="2" id="KW-1185">Reference proteome</keyword>
<protein>
    <submittedName>
        <fullName evidence="1">Grasp-with-spasm system SPASM domain peptide maturase</fullName>
    </submittedName>
</protein>
<sequence length="346" mass="39606">MNSIVADVAHQYLYLYADCFPVKGHTRTALYDISRKHSYFFDNCFYELLQELKDKSIGEVAAMLPAAEDVAEFEKFIQYLQQQELATIVDDLSVFPPMSLEWDHPSEITNALIDVREKMHNFQQLFEELETLNCQHIQIRSYRPLSVDEVTDVLSHTTGKGFNSVQIMMPFTDGETSNALATVIKTYSIGYLIFHSVPAGLLEESRSQCNPEEIMFTDQVIDSCHACGIINQKSLSLLPLSGFIENIRFNGCLNRKIAVDENGRIKNCPSFDNHYGYAGEVSLTAVAAREAFRQRWYINKDTIRVCKDCEFRYICTDCRAYTTESHDEYAKPAKCKYDPYTGVWAE</sequence>
<accession>A0ABT3IKS8</accession>
<dbReference type="Gene3D" id="3.20.20.70">
    <property type="entry name" value="Aldolase class I"/>
    <property type="match status" value="1"/>
</dbReference>
<comment type="caution">
    <text evidence="1">The sequence shown here is derived from an EMBL/GenBank/DDBJ whole genome shotgun (WGS) entry which is preliminary data.</text>
</comment>